<evidence type="ECO:0000313" key="1">
    <source>
        <dbReference type="EMBL" id="CRY84252.1"/>
    </source>
</evidence>
<evidence type="ECO:0000313" key="2">
    <source>
        <dbReference type="Proteomes" id="UP000057820"/>
    </source>
</evidence>
<gene>
    <name evidence="1" type="ORF">ERS450000_05937</name>
</gene>
<accession>A0A0H5P967</accession>
<sequence>MTLHTRVAIVQKIDPKAAFQLALSAICTAAGEEHRIETAKVNEPEDYGRDGVLCIGTVIGQGLPGIVECDFRTGGPLYAEDYYGNDEDTEPDDTRWLCTPACWLEIGWDTGYGYRSPEGLGCSALHARAITFMHKALSEMGIEMRWYNEFDARWHPGIENLDTLSAAGLEADLWFRTTALPAINSLISQYMREV</sequence>
<dbReference type="Proteomes" id="UP000057820">
    <property type="component" value="Plasmid 2"/>
</dbReference>
<proteinExistence type="predicted"/>
<keyword evidence="1" id="KW-0614">Plasmid</keyword>
<dbReference type="RefSeq" id="WP_060594942.1">
    <property type="nucleotide sequence ID" value="NZ_CP031418.1"/>
</dbReference>
<dbReference type="KEGG" id="nfr:ERS450000_05937"/>
<reference evidence="2" key="1">
    <citation type="submission" date="2015-03" db="EMBL/GenBank/DDBJ databases">
        <authorList>
            <consortium name="Pathogen Informatics"/>
        </authorList>
    </citation>
    <scope>NUCLEOTIDE SEQUENCE [LARGE SCALE GENOMIC DNA]</scope>
    <source>
        <strain evidence="2">NCTC11134</strain>
        <plasmid evidence="2">2</plasmid>
    </source>
</reference>
<organism evidence="1 2">
    <name type="scientific">Nocardia farcinica</name>
    <dbReference type="NCBI Taxonomy" id="37329"/>
    <lineage>
        <taxon>Bacteria</taxon>
        <taxon>Bacillati</taxon>
        <taxon>Actinomycetota</taxon>
        <taxon>Actinomycetes</taxon>
        <taxon>Mycobacteriales</taxon>
        <taxon>Nocardiaceae</taxon>
        <taxon>Nocardia</taxon>
    </lineage>
</organism>
<geneLocation type="plasmid" evidence="1">
    <name>2</name>
</geneLocation>
<dbReference type="AlphaFoldDB" id="A0A0H5P967"/>
<dbReference type="EMBL" id="LN868939">
    <property type="protein sequence ID" value="CRY84252.1"/>
    <property type="molecule type" value="Genomic_DNA"/>
</dbReference>
<name>A0A0H5P967_NOCFR</name>
<protein>
    <submittedName>
        <fullName evidence="1">Uncharacterized protein</fullName>
    </submittedName>
</protein>